<proteinExistence type="predicted"/>
<accession>A0AAU8GET4</accession>
<gene>
    <name evidence="1" type="ORF">NDDWPVAN_CDS0078</name>
</gene>
<dbReference type="EMBL" id="PP856721">
    <property type="protein sequence ID" value="XCH40204.1"/>
    <property type="molecule type" value="Genomic_DNA"/>
</dbReference>
<sequence>MDQGFGDHMQKELIRSFVRDTNHQMLCGLPGIAGAVAEVNSGSEWSVVLIVQGKHASKVDGDGVVYPKLIVTRSLGKDEQIFKMVTNKDENIWVYPDSVYIGENEVYSKDMFLDPTSPTDEEAAMLRMTKGVDFDLLMKKFGRFPGRLLERIMSGNLVEQYVSANKEKMIVLRA</sequence>
<organism evidence="1">
    <name type="scientific">Salmonella phage vB_SEnST11_KE22</name>
    <dbReference type="NCBI Taxonomy" id="3161173"/>
    <lineage>
        <taxon>Viruses</taxon>
        <taxon>Duplodnaviria</taxon>
        <taxon>Heunggongvirae</taxon>
        <taxon>Uroviricota</taxon>
        <taxon>Caudoviricetes</taxon>
        <taxon>Vequintavirinae</taxon>
        <taxon>Seunavirus</taxon>
    </lineage>
</organism>
<reference evidence="1" key="1">
    <citation type="submission" date="2024-05" db="EMBL/GenBank/DDBJ databases">
        <authorList>
            <person name="Mugo M.M."/>
            <person name="Musyoki A.M."/>
            <person name="Makumi A.M."/>
            <person name="Mutai I."/>
            <person name="Drechsel O."/>
            <person name="Kering K.K."/>
            <person name="Muturi P."/>
            <person name="Mbae C.K."/>
            <person name="Kariuki S.M."/>
        </authorList>
    </citation>
    <scope>NUCLEOTIDE SEQUENCE</scope>
</reference>
<evidence type="ECO:0000313" key="1">
    <source>
        <dbReference type="EMBL" id="XCH40204.1"/>
    </source>
</evidence>
<protein>
    <submittedName>
        <fullName evidence="1">Uncharacterized protein</fullName>
    </submittedName>
</protein>
<name>A0AAU8GET4_9CAUD</name>